<feature type="compositionally biased region" description="Acidic residues" evidence="1">
    <location>
        <begin position="123"/>
        <end position="139"/>
    </location>
</feature>
<evidence type="ECO:0000313" key="2">
    <source>
        <dbReference type="EMBL" id="RJY06999.1"/>
    </source>
</evidence>
<dbReference type="RefSeq" id="WP_121854789.1">
    <property type="nucleotide sequence ID" value="NZ_CP037952.1"/>
</dbReference>
<feature type="region of interest" description="Disordered" evidence="1">
    <location>
        <begin position="105"/>
        <end position="139"/>
    </location>
</feature>
<name>A0A3A6TBR2_9GAMM</name>
<dbReference type="Proteomes" id="UP000273022">
    <property type="component" value="Unassembled WGS sequence"/>
</dbReference>
<keyword evidence="3" id="KW-1185">Reference proteome</keyword>
<dbReference type="OrthoDB" id="6269534at2"/>
<sequence length="139" mass="15687">MNSMTKNQVWYGELRSSRGNTVVIYDKDLPEASSGRIYLYNTSRQAIVEYVKDIVENNLHDLDTSSLKKAQDNFTEAWKSAKNKFLEEHNKHVTLEEDVVSIIGTNTSDDEPALDISGSDTVSDTESDSWETGFDDDDV</sequence>
<protein>
    <submittedName>
        <fullName evidence="2">Uncharacterized protein</fullName>
    </submittedName>
</protein>
<reference evidence="2 3" key="1">
    <citation type="submission" date="2018-09" db="EMBL/GenBank/DDBJ databases">
        <title>Phylogeny of the Shewanellaceae, and recommendation for two new genera, Pseudoshewanella and Parashewanella.</title>
        <authorList>
            <person name="Wang G."/>
        </authorList>
    </citation>
    <scope>NUCLEOTIDE SEQUENCE [LARGE SCALE GENOMIC DNA]</scope>
    <source>
        <strain evidence="2 3">KCTC 22492</strain>
    </source>
</reference>
<dbReference type="AlphaFoldDB" id="A0A3A6TBR2"/>
<dbReference type="EMBL" id="QYYH01000141">
    <property type="protein sequence ID" value="RJY06999.1"/>
    <property type="molecule type" value="Genomic_DNA"/>
</dbReference>
<accession>A0A3A6TBR2</accession>
<comment type="caution">
    <text evidence="2">The sequence shown here is derived from an EMBL/GenBank/DDBJ whole genome shotgun (WGS) entry which is preliminary data.</text>
</comment>
<gene>
    <name evidence="2" type="ORF">D5R81_16870</name>
</gene>
<evidence type="ECO:0000313" key="3">
    <source>
        <dbReference type="Proteomes" id="UP000273022"/>
    </source>
</evidence>
<evidence type="ECO:0000256" key="1">
    <source>
        <dbReference type="SAM" id="MobiDB-lite"/>
    </source>
</evidence>
<organism evidence="2 3">
    <name type="scientific">Parashewanella spongiae</name>
    <dbReference type="NCBI Taxonomy" id="342950"/>
    <lineage>
        <taxon>Bacteria</taxon>
        <taxon>Pseudomonadati</taxon>
        <taxon>Pseudomonadota</taxon>
        <taxon>Gammaproteobacteria</taxon>
        <taxon>Alteromonadales</taxon>
        <taxon>Shewanellaceae</taxon>
        <taxon>Parashewanella</taxon>
    </lineage>
</organism>
<proteinExistence type="predicted"/>